<keyword evidence="1 6" id="KW-0540">Nuclease</keyword>
<dbReference type="GO" id="GO:0004519">
    <property type="term" value="F:endonuclease activity"/>
    <property type="evidence" value="ECO:0007669"/>
    <property type="project" value="UniProtKB-KW"/>
</dbReference>
<evidence type="ECO:0000313" key="7">
    <source>
        <dbReference type="EMBL" id="OAZ09358.1"/>
    </source>
</evidence>
<comment type="caution">
    <text evidence="7">The sequence shown here is derived from an EMBL/GenBank/DDBJ whole genome shotgun (WGS) entry which is preliminary data.</text>
</comment>
<evidence type="ECO:0000256" key="6">
    <source>
        <dbReference type="PIRNR" id="PIRNR018267"/>
    </source>
</evidence>
<dbReference type="EC" id="3.1.-.-" evidence="6"/>
<dbReference type="SUPFAM" id="SSF52980">
    <property type="entry name" value="Restriction endonuclease-like"/>
    <property type="match status" value="1"/>
</dbReference>
<keyword evidence="3 6" id="KW-0227">DNA damage</keyword>
<comment type="similarity">
    <text evidence="6">Belongs to the vsr family.</text>
</comment>
<accession>A0A853KYT2</accession>
<sequence>MVDSLCPEHRSWNMSRIRSRDTKPELLLRSMLHRAGLRFRLHRRDLPGSPDIVLPKYSTVIFVHGCYWHRHKGCKKTTTPSTRTSFWEAKFARNVERDEHNILALKAAGWQPLVVWECELKRDPMSVLKYIEQELRRQD</sequence>
<keyword evidence="4 6" id="KW-0378">Hydrolase</keyword>
<dbReference type="PIRSF" id="PIRSF018267">
    <property type="entry name" value="VSR_endonuc"/>
    <property type="match status" value="1"/>
</dbReference>
<dbReference type="GO" id="GO:0006298">
    <property type="term" value="P:mismatch repair"/>
    <property type="evidence" value="ECO:0007669"/>
    <property type="project" value="UniProtKB-UniRule"/>
</dbReference>
<dbReference type="Pfam" id="PF03852">
    <property type="entry name" value="Vsr"/>
    <property type="match status" value="1"/>
</dbReference>
<keyword evidence="5 6" id="KW-0234">DNA repair</keyword>
<comment type="function">
    <text evidence="6">May nick specific sequences that contain T:G mispairs resulting from m5C-deamination.</text>
</comment>
<evidence type="ECO:0000256" key="3">
    <source>
        <dbReference type="ARBA" id="ARBA00022763"/>
    </source>
</evidence>
<name>A0A853KYT2_9PROT</name>
<dbReference type="AlphaFoldDB" id="A0A853KYT2"/>
<dbReference type="RefSeq" id="WP_064781372.1">
    <property type="nucleotide sequence ID" value="NZ_JPVZ01000005.1"/>
</dbReference>
<dbReference type="CDD" id="cd00221">
    <property type="entry name" value="Vsr"/>
    <property type="match status" value="1"/>
</dbReference>
<evidence type="ECO:0000256" key="1">
    <source>
        <dbReference type="ARBA" id="ARBA00022722"/>
    </source>
</evidence>
<protein>
    <recommendedName>
        <fullName evidence="6">Very short patch repair endonuclease</fullName>
        <ecNumber evidence="6">3.1.-.-</ecNumber>
    </recommendedName>
</protein>
<organism evidence="7 8">
    <name type="scientific">Thalassospira tepidiphila MCCC 1A03514</name>
    <dbReference type="NCBI Taxonomy" id="1177930"/>
    <lineage>
        <taxon>Bacteria</taxon>
        <taxon>Pseudomonadati</taxon>
        <taxon>Pseudomonadota</taxon>
        <taxon>Alphaproteobacteria</taxon>
        <taxon>Rhodospirillales</taxon>
        <taxon>Thalassospiraceae</taxon>
        <taxon>Thalassospira</taxon>
    </lineage>
</organism>
<evidence type="ECO:0000256" key="2">
    <source>
        <dbReference type="ARBA" id="ARBA00022759"/>
    </source>
</evidence>
<evidence type="ECO:0000256" key="5">
    <source>
        <dbReference type="ARBA" id="ARBA00023204"/>
    </source>
</evidence>
<dbReference type="Proteomes" id="UP000094009">
    <property type="component" value="Unassembled WGS sequence"/>
</dbReference>
<dbReference type="InterPro" id="IPR004603">
    <property type="entry name" value="DNA_mismatch_endonuc_vsr"/>
</dbReference>
<proteinExistence type="inferred from homology"/>
<dbReference type="InterPro" id="IPR011335">
    <property type="entry name" value="Restrct_endonuc-II-like"/>
</dbReference>
<gene>
    <name evidence="7" type="ORF">TH4_12935</name>
</gene>
<keyword evidence="2 6" id="KW-0255">Endonuclease</keyword>
<evidence type="ECO:0000256" key="4">
    <source>
        <dbReference type="ARBA" id="ARBA00022801"/>
    </source>
</evidence>
<dbReference type="NCBIfam" id="TIGR00632">
    <property type="entry name" value="vsr"/>
    <property type="match status" value="1"/>
</dbReference>
<reference evidence="7 8" key="1">
    <citation type="submission" date="2014-07" db="EMBL/GenBank/DDBJ databases">
        <title>Draft genome sequence of Thalassospira tepidiphila 1-1B.</title>
        <authorList>
            <person name="Lai Q."/>
            <person name="Shao Z."/>
        </authorList>
    </citation>
    <scope>NUCLEOTIDE SEQUENCE [LARGE SCALE GENOMIC DNA]</scope>
    <source>
        <strain evidence="7 8">MCCC 1A03514</strain>
    </source>
</reference>
<dbReference type="EMBL" id="JPVZ01000005">
    <property type="protein sequence ID" value="OAZ09358.1"/>
    <property type="molecule type" value="Genomic_DNA"/>
</dbReference>
<evidence type="ECO:0000313" key="8">
    <source>
        <dbReference type="Proteomes" id="UP000094009"/>
    </source>
</evidence>
<dbReference type="GO" id="GO:0016787">
    <property type="term" value="F:hydrolase activity"/>
    <property type="evidence" value="ECO:0007669"/>
    <property type="project" value="UniProtKB-KW"/>
</dbReference>
<dbReference type="Gene3D" id="3.40.960.10">
    <property type="entry name" value="VSR Endonuclease"/>
    <property type="match status" value="1"/>
</dbReference>